<dbReference type="EC" id="2.7.1.161" evidence="5"/>
<keyword evidence="13" id="KW-0460">Magnesium</keyword>
<keyword evidence="11" id="KW-0547">Nucleotide-binding</keyword>
<comment type="cofactor">
    <cofactor evidence="1">
        <name>Mg(2+)</name>
        <dbReference type="ChEBI" id="CHEBI:18420"/>
    </cofactor>
</comment>
<dbReference type="GO" id="GO:0046872">
    <property type="term" value="F:metal ion binding"/>
    <property type="evidence" value="ECO:0007669"/>
    <property type="project" value="UniProtKB-KW"/>
</dbReference>
<proteinExistence type="inferred from homology"/>
<organism evidence="19 20">
    <name type="scientific">Candidatus Methanomassiliicoccus intestinalis</name>
    <dbReference type="NCBI Taxonomy" id="1406512"/>
    <lineage>
        <taxon>Archaea</taxon>
        <taxon>Methanobacteriati</taxon>
        <taxon>Thermoplasmatota</taxon>
        <taxon>Thermoplasmata</taxon>
        <taxon>Methanomassiliicoccales</taxon>
        <taxon>Methanomassiliicoccaceae</taxon>
        <taxon>Methanomassiliicoccus</taxon>
    </lineage>
</organism>
<evidence type="ECO:0000259" key="18">
    <source>
        <dbReference type="Pfam" id="PF01982"/>
    </source>
</evidence>
<evidence type="ECO:0000256" key="15">
    <source>
        <dbReference type="ARBA" id="ARBA00030544"/>
    </source>
</evidence>
<evidence type="ECO:0000256" key="12">
    <source>
        <dbReference type="ARBA" id="ARBA00022777"/>
    </source>
</evidence>
<feature type="domain" description="Riboflavin kinase" evidence="18">
    <location>
        <begin position="98"/>
        <end position="216"/>
    </location>
</feature>
<name>A0A8J8PDH3_9ARCH</name>
<evidence type="ECO:0000256" key="8">
    <source>
        <dbReference type="ARBA" id="ARBA00022643"/>
    </source>
</evidence>
<evidence type="ECO:0000256" key="7">
    <source>
        <dbReference type="ARBA" id="ARBA00022630"/>
    </source>
</evidence>
<dbReference type="SUPFAM" id="SSF46785">
    <property type="entry name" value="Winged helix' DNA-binding domain"/>
    <property type="match status" value="1"/>
</dbReference>
<evidence type="ECO:0000256" key="17">
    <source>
        <dbReference type="ARBA" id="ARBA00047857"/>
    </source>
</evidence>
<dbReference type="Gene3D" id="2.40.30.30">
    <property type="entry name" value="Riboflavin kinase-like"/>
    <property type="match status" value="1"/>
</dbReference>
<dbReference type="EMBL" id="LVVT01000007">
    <property type="protein sequence ID" value="TQS83914.1"/>
    <property type="molecule type" value="Genomic_DNA"/>
</dbReference>
<keyword evidence="12" id="KW-0418">Kinase</keyword>
<dbReference type="RefSeq" id="WP_020449648.1">
    <property type="nucleotide sequence ID" value="NZ_CAYAXV010000003.1"/>
</dbReference>
<evidence type="ECO:0000256" key="11">
    <source>
        <dbReference type="ARBA" id="ARBA00022741"/>
    </source>
</evidence>
<dbReference type="InterPro" id="IPR036390">
    <property type="entry name" value="WH_DNA-bd_sf"/>
</dbReference>
<dbReference type="InterPro" id="IPR039063">
    <property type="entry name" value="RibK_CTP-dep"/>
</dbReference>
<comment type="pathway">
    <text evidence="3">Cofactor biosynthesis; FMN biosynthesis; FMN from riboflavin (CTP route): step 1/1.</text>
</comment>
<comment type="function">
    <text evidence="2">Catalyzes the CTP-dependent phosphorylation of riboflavin (vitamin B2) to form flavin mononucleotide (FMN).</text>
</comment>
<dbReference type="Gene3D" id="1.10.10.10">
    <property type="entry name" value="Winged helix-like DNA-binding domain superfamily/Winged helix DNA-binding domain"/>
    <property type="match status" value="1"/>
</dbReference>
<accession>A0A8J8PDH3</accession>
<comment type="caution">
    <text evidence="19">The sequence shown here is derived from an EMBL/GenBank/DDBJ whole genome shotgun (WGS) entry which is preliminary data.</text>
</comment>
<dbReference type="InterPro" id="IPR023465">
    <property type="entry name" value="Riboflavin_kinase_dom_sf"/>
</dbReference>
<dbReference type="GO" id="GO:0008531">
    <property type="term" value="F:riboflavin kinase activity"/>
    <property type="evidence" value="ECO:0007669"/>
    <property type="project" value="InterPro"/>
</dbReference>
<dbReference type="Pfam" id="PF01982">
    <property type="entry name" value="CTP-dep_RFKase"/>
    <property type="match status" value="1"/>
</dbReference>
<evidence type="ECO:0000313" key="20">
    <source>
        <dbReference type="Proteomes" id="UP000752814"/>
    </source>
</evidence>
<dbReference type="OMA" id="HAEYEDY"/>
<protein>
    <recommendedName>
        <fullName evidence="6">Riboflavin kinase</fullName>
        <ecNumber evidence="5">2.7.1.161</ecNumber>
    </recommendedName>
    <alternativeName>
        <fullName evidence="15">CTP-dependent riboflavin kinase</fullName>
    </alternativeName>
    <alternativeName>
        <fullName evidence="16">CTP:riboflavin 5'-phosphotransferase</fullName>
    </alternativeName>
    <alternativeName>
        <fullName evidence="14">Flavokinase</fullName>
    </alternativeName>
</protein>
<dbReference type="AlphaFoldDB" id="A0A8J8PDH3"/>
<dbReference type="GO" id="GO:0009231">
    <property type="term" value="P:riboflavin biosynthetic process"/>
    <property type="evidence" value="ECO:0007669"/>
    <property type="project" value="InterPro"/>
</dbReference>
<comment type="catalytic activity">
    <reaction evidence="17">
        <text>riboflavin + CTP = CDP + FMN + H(+)</text>
        <dbReference type="Rhea" id="RHEA:25021"/>
        <dbReference type="ChEBI" id="CHEBI:15378"/>
        <dbReference type="ChEBI" id="CHEBI:37563"/>
        <dbReference type="ChEBI" id="CHEBI:57986"/>
        <dbReference type="ChEBI" id="CHEBI:58069"/>
        <dbReference type="ChEBI" id="CHEBI:58210"/>
        <dbReference type="EC" id="2.7.1.161"/>
    </reaction>
</comment>
<evidence type="ECO:0000256" key="4">
    <source>
        <dbReference type="ARBA" id="ARBA00006428"/>
    </source>
</evidence>
<evidence type="ECO:0000256" key="9">
    <source>
        <dbReference type="ARBA" id="ARBA00022679"/>
    </source>
</evidence>
<keyword evidence="9" id="KW-0808">Transferase</keyword>
<evidence type="ECO:0000256" key="14">
    <source>
        <dbReference type="ARBA" id="ARBA00029789"/>
    </source>
</evidence>
<dbReference type="GeneID" id="41324194"/>
<evidence type="ECO:0000313" key="19">
    <source>
        <dbReference type="EMBL" id="TQS83914.1"/>
    </source>
</evidence>
<dbReference type="InterPro" id="IPR036388">
    <property type="entry name" value="WH-like_DNA-bd_sf"/>
</dbReference>
<evidence type="ECO:0000256" key="3">
    <source>
        <dbReference type="ARBA" id="ARBA00005219"/>
    </source>
</evidence>
<evidence type="ECO:0000256" key="13">
    <source>
        <dbReference type="ARBA" id="ARBA00022842"/>
    </source>
</evidence>
<dbReference type="GO" id="GO:0000166">
    <property type="term" value="F:nucleotide binding"/>
    <property type="evidence" value="ECO:0007669"/>
    <property type="project" value="UniProtKB-KW"/>
</dbReference>
<evidence type="ECO:0000256" key="6">
    <source>
        <dbReference type="ARBA" id="ARBA00017394"/>
    </source>
</evidence>
<keyword evidence="8" id="KW-0288">FMN</keyword>
<evidence type="ECO:0000256" key="10">
    <source>
        <dbReference type="ARBA" id="ARBA00022723"/>
    </source>
</evidence>
<comment type="similarity">
    <text evidence="4">Belongs to the archaeal riboflavin kinase family.</text>
</comment>
<dbReference type="UniPathway" id="UPA00276">
    <property type="reaction ID" value="UER00929"/>
</dbReference>
<evidence type="ECO:0000256" key="5">
    <source>
        <dbReference type="ARBA" id="ARBA00011987"/>
    </source>
</evidence>
<keyword evidence="10" id="KW-0479">Metal-binding</keyword>
<dbReference type="Proteomes" id="UP000752814">
    <property type="component" value="Unassembled WGS sequence"/>
</dbReference>
<dbReference type="InterPro" id="IPR023602">
    <property type="entry name" value="Riboflavin_kinase_CTP-dep"/>
</dbReference>
<reference evidence="19" key="1">
    <citation type="submission" date="2016-03" db="EMBL/GenBank/DDBJ databases">
        <authorList>
            <person name="Borrel G."/>
            <person name="Mccann A."/>
            <person name="O'Toole P.W."/>
        </authorList>
    </citation>
    <scope>NUCLEOTIDE SEQUENCE</scope>
    <source>
        <strain evidence="19">183</strain>
    </source>
</reference>
<gene>
    <name evidence="19" type="ORF">A3207_06180</name>
</gene>
<keyword evidence="7" id="KW-0285">Flavoprotein</keyword>
<dbReference type="SUPFAM" id="SSF82114">
    <property type="entry name" value="Riboflavin kinase-like"/>
    <property type="match status" value="1"/>
</dbReference>
<evidence type="ECO:0000256" key="1">
    <source>
        <dbReference type="ARBA" id="ARBA00001946"/>
    </source>
</evidence>
<evidence type="ECO:0000256" key="2">
    <source>
        <dbReference type="ARBA" id="ARBA00003072"/>
    </source>
</evidence>
<dbReference type="GO" id="GO:0009398">
    <property type="term" value="P:FMN biosynthetic process"/>
    <property type="evidence" value="ECO:0007669"/>
    <property type="project" value="UniProtKB-UniPathway"/>
</dbReference>
<dbReference type="PANTHER" id="PTHR40706:SF1">
    <property type="entry name" value="RIBOFLAVIN KINASE"/>
    <property type="match status" value="1"/>
</dbReference>
<sequence length="219" mass="24897">MNEKFSIALRRIAVMGGMTDYVSMSSREFGKDLGISQQSASKRILELLDENLIERDLGARKQRIKITPLGVEALRQEYSEYQMIFDSKNSITITGTLVTGMGEGQYYVNQPGYRSQFEEKLGYIPFDGTLNLKVGQKDLPKIEIMRRSRSVVVEGFQHEERTFGDVRCYPATIKNLECAVTIPSRSHYTDTLEVLCKYNLRHTLGISDGDQVEIHISVE</sequence>
<evidence type="ECO:0000256" key="16">
    <source>
        <dbReference type="ARBA" id="ARBA00033116"/>
    </source>
</evidence>
<dbReference type="PANTHER" id="PTHR40706">
    <property type="entry name" value="RIBOFLAVIN KINASE"/>
    <property type="match status" value="1"/>
</dbReference>